<dbReference type="SMART" id="SM00005">
    <property type="entry name" value="DEATH"/>
    <property type="match status" value="1"/>
</dbReference>
<dbReference type="PROSITE" id="PS50017">
    <property type="entry name" value="DEATH_DOMAIN"/>
    <property type="match status" value="2"/>
</dbReference>
<proteinExistence type="predicted"/>
<keyword evidence="4" id="KW-1185">Reference proteome</keyword>
<feature type="compositionally biased region" description="Basic residues" evidence="1">
    <location>
        <begin position="218"/>
        <end position="230"/>
    </location>
</feature>
<dbReference type="CDD" id="cd01670">
    <property type="entry name" value="Death"/>
    <property type="match status" value="2"/>
</dbReference>
<dbReference type="PANTHER" id="PTHR15077:SF12">
    <property type="entry name" value="DEATH DOMAIN-CONTAINING PROTEIN"/>
    <property type="match status" value="1"/>
</dbReference>
<reference evidence="3 4" key="1">
    <citation type="journal article" date="2016" name="Genome Biol. Evol.">
        <title>Gene Family Evolution Reflects Adaptation to Soil Environmental Stressors in the Genome of the Collembolan Orchesella cincta.</title>
        <authorList>
            <person name="Faddeeva-Vakhrusheva A."/>
            <person name="Derks M.F."/>
            <person name="Anvar S.Y."/>
            <person name="Agamennone V."/>
            <person name="Suring W."/>
            <person name="Smit S."/>
            <person name="van Straalen N.M."/>
            <person name="Roelofs D."/>
        </authorList>
    </citation>
    <scope>NUCLEOTIDE SEQUENCE [LARGE SCALE GENOMIC DNA]</scope>
    <source>
        <tissue evidence="3">Mixed pool</tissue>
    </source>
</reference>
<feature type="domain" description="Death" evidence="2">
    <location>
        <begin position="300"/>
        <end position="371"/>
    </location>
</feature>
<dbReference type="GO" id="GO:0007165">
    <property type="term" value="P:signal transduction"/>
    <property type="evidence" value="ECO:0007669"/>
    <property type="project" value="InterPro"/>
</dbReference>
<name>A0A1D2NC52_ORCCI</name>
<dbReference type="STRING" id="48709.A0A1D2NC52"/>
<dbReference type="Proteomes" id="UP000094527">
    <property type="component" value="Unassembled WGS sequence"/>
</dbReference>
<dbReference type="InterPro" id="IPR011029">
    <property type="entry name" value="DEATH-like_dom_sf"/>
</dbReference>
<accession>A0A1D2NC52</accession>
<feature type="compositionally biased region" description="Polar residues" evidence="1">
    <location>
        <begin position="195"/>
        <end position="217"/>
    </location>
</feature>
<feature type="domain" description="Death" evidence="2">
    <location>
        <begin position="74"/>
        <end position="135"/>
    </location>
</feature>
<dbReference type="Pfam" id="PF00531">
    <property type="entry name" value="Death"/>
    <property type="match status" value="1"/>
</dbReference>
<dbReference type="Gene3D" id="1.10.533.10">
    <property type="entry name" value="Death Domain, Fas"/>
    <property type="match status" value="1"/>
</dbReference>
<evidence type="ECO:0000256" key="1">
    <source>
        <dbReference type="SAM" id="MobiDB-lite"/>
    </source>
</evidence>
<dbReference type="PANTHER" id="PTHR15077">
    <property type="entry name" value="FAS-ASSOCIATING DEATH DOMAIN-CONTAINING PROTEIN FADD"/>
    <property type="match status" value="1"/>
</dbReference>
<dbReference type="AlphaFoldDB" id="A0A1D2NC52"/>
<gene>
    <name evidence="3" type="ORF">Ocin01_03827</name>
</gene>
<evidence type="ECO:0000313" key="3">
    <source>
        <dbReference type="EMBL" id="ODN02834.1"/>
    </source>
</evidence>
<evidence type="ECO:0000259" key="2">
    <source>
        <dbReference type="PROSITE" id="PS50017"/>
    </source>
</evidence>
<feature type="region of interest" description="Disordered" evidence="1">
    <location>
        <begin position="137"/>
        <end position="236"/>
    </location>
</feature>
<comment type="caution">
    <text evidence="3">The sequence shown here is derived from an EMBL/GenBank/DDBJ whole genome shotgun (WGS) entry which is preliminary data.</text>
</comment>
<dbReference type="SUPFAM" id="SSF47986">
    <property type="entry name" value="DEATH domain"/>
    <property type="match status" value="1"/>
</dbReference>
<protein>
    <recommendedName>
        <fullName evidence="2">Death domain-containing protein</fullName>
    </recommendedName>
</protein>
<dbReference type="InterPro" id="IPR000488">
    <property type="entry name" value="Death_dom"/>
</dbReference>
<sequence>MGSNVNIERGPFGKVLVTRHLSPRQKQPIFEFNLQKHGNEADIQPPKSPKESCSNEWSHVALFEFAQNLFIIDGDNWKLFAKEVGMTQQEIRNISWKDAGKASDPFKMVVEHYKGRGGTPEEFVDAMYKCHRSLKVNGSFSPESKKSKSSTGSSGRGSLSSNNVNFDTYGSHDSDTSGTQSRDSGLPHGRKRSHPSTSNNNTTPKASGSGIVSGSMRSSHKTSKRPRFAKPKSAPSQLSFISDADADADLSESDTSDDNAHVPGPSSCLSLDESRLCRNDKTKLENMFLWDISFYLNISNWRALGRSLGLDETVLIDVDNGFKSTSFRECSYQMLLQWRQKFPSKCTYGTLYCALMKEGMNDVAKQMATITRNNAS</sequence>
<feature type="compositionally biased region" description="Low complexity" evidence="1">
    <location>
        <begin position="149"/>
        <end position="161"/>
    </location>
</feature>
<dbReference type="OrthoDB" id="1394818at2759"/>
<organism evidence="3 4">
    <name type="scientific">Orchesella cincta</name>
    <name type="common">Springtail</name>
    <name type="synonym">Podura cincta</name>
    <dbReference type="NCBI Taxonomy" id="48709"/>
    <lineage>
        <taxon>Eukaryota</taxon>
        <taxon>Metazoa</taxon>
        <taxon>Ecdysozoa</taxon>
        <taxon>Arthropoda</taxon>
        <taxon>Hexapoda</taxon>
        <taxon>Collembola</taxon>
        <taxon>Entomobryomorpha</taxon>
        <taxon>Entomobryoidea</taxon>
        <taxon>Orchesellidae</taxon>
        <taxon>Orchesellinae</taxon>
        <taxon>Orchesella</taxon>
    </lineage>
</organism>
<evidence type="ECO:0000313" key="4">
    <source>
        <dbReference type="Proteomes" id="UP000094527"/>
    </source>
</evidence>
<dbReference type="EMBL" id="LJIJ01000094">
    <property type="protein sequence ID" value="ODN02834.1"/>
    <property type="molecule type" value="Genomic_DNA"/>
</dbReference>
<dbReference type="InterPro" id="IPR016729">
    <property type="entry name" value="FADD"/>
</dbReference>